<sequence>MKRQLSIVAGVVIIVGGFFGSQMIMNSKKDQRPPAQKTLSTVFTQKVKNQNISVSLIENGRLIAKRKADLYAEVQGVMEPTSKAFKPGIKYNKGETLVNIRSNDAYVNLLAQKSVLQNLVTSILPDLRLDYPEAYSKWNAYVSHFDIEAPIAKLPETSSEKEKYFITGKNIYTTYYNTKNLEILQGKYKIRAPYTGVLTETLVNPGTVIRTGQKLGEFIDPSVYELEVAISQSMLPALSIGKKVKVTNPNAGDKTWTGRVSRINGKVDATTQTVQVYIEVASDDLKEGIYLEAEISGEEIANAVELDRKLLVEGDKIYTVEDNKLKLLPVDIAHKTDKTVVVTNLKDGTEITSKIIPGAFEGMEVKISTQN</sequence>
<protein>
    <submittedName>
        <fullName evidence="2">Efflux RND transporter periplasmic adaptor subunit</fullName>
    </submittedName>
</protein>
<dbReference type="Pfam" id="PF25954">
    <property type="entry name" value="Beta-barrel_RND_2"/>
    <property type="match status" value="1"/>
</dbReference>
<evidence type="ECO:0000259" key="1">
    <source>
        <dbReference type="Pfam" id="PF25954"/>
    </source>
</evidence>
<evidence type="ECO:0000313" key="2">
    <source>
        <dbReference type="EMBL" id="UXX79691.1"/>
    </source>
</evidence>
<dbReference type="Proteomes" id="UP001062165">
    <property type="component" value="Chromosome"/>
</dbReference>
<dbReference type="Gene3D" id="2.40.30.170">
    <property type="match status" value="1"/>
</dbReference>
<name>A0ABY6D0L3_9BACT</name>
<dbReference type="SUPFAM" id="SSF111369">
    <property type="entry name" value="HlyD-like secretion proteins"/>
    <property type="match status" value="1"/>
</dbReference>
<evidence type="ECO:0000313" key="3">
    <source>
        <dbReference type="Proteomes" id="UP001062165"/>
    </source>
</evidence>
<feature type="domain" description="CusB-like beta-barrel" evidence="1">
    <location>
        <begin position="226"/>
        <end position="297"/>
    </location>
</feature>
<keyword evidence="3" id="KW-1185">Reference proteome</keyword>
<dbReference type="RefSeq" id="WP_263051422.1">
    <property type="nucleotide sequence ID" value="NZ_CP106735.1"/>
</dbReference>
<dbReference type="InterPro" id="IPR058792">
    <property type="entry name" value="Beta-barrel_RND_2"/>
</dbReference>
<dbReference type="EMBL" id="CP106735">
    <property type="protein sequence ID" value="UXX79691.1"/>
    <property type="molecule type" value="Genomic_DNA"/>
</dbReference>
<dbReference type="PANTHER" id="PTHR30469">
    <property type="entry name" value="MULTIDRUG RESISTANCE PROTEIN MDTA"/>
    <property type="match status" value="1"/>
</dbReference>
<reference evidence="2" key="1">
    <citation type="submission" date="2022-10" db="EMBL/GenBank/DDBJ databases">
        <title>Comparative genomics and taxonomic characterization of three novel marine species of genus Reichenbachiella exhibiting antioxidant and polysaccharide degradation activities.</title>
        <authorList>
            <person name="Muhammad N."/>
            <person name="Lee Y.-J."/>
            <person name="Ko J."/>
            <person name="Kim S.-G."/>
        </authorList>
    </citation>
    <scope>NUCLEOTIDE SEQUENCE</scope>
    <source>
        <strain evidence="2">Wsw4-B4</strain>
    </source>
</reference>
<proteinExistence type="predicted"/>
<organism evidence="2 3">
    <name type="scientific">Reichenbachiella carrageenanivorans</name>
    <dbReference type="NCBI Taxonomy" id="2979869"/>
    <lineage>
        <taxon>Bacteria</taxon>
        <taxon>Pseudomonadati</taxon>
        <taxon>Bacteroidota</taxon>
        <taxon>Cytophagia</taxon>
        <taxon>Cytophagales</taxon>
        <taxon>Reichenbachiellaceae</taxon>
        <taxon>Reichenbachiella</taxon>
    </lineage>
</organism>
<accession>A0ABY6D0L3</accession>
<gene>
    <name evidence="2" type="ORF">N7E81_01015</name>
</gene>
<dbReference type="PANTHER" id="PTHR30469:SF36">
    <property type="entry name" value="BLL3903 PROTEIN"/>
    <property type="match status" value="1"/>
</dbReference>